<dbReference type="PROSITE" id="PS50222">
    <property type="entry name" value="EF_HAND_2"/>
    <property type="match status" value="3"/>
</dbReference>
<dbReference type="GO" id="GO:0043226">
    <property type="term" value="C:organelle"/>
    <property type="evidence" value="ECO:0007669"/>
    <property type="project" value="UniProtKB-ARBA"/>
</dbReference>
<dbReference type="eggNOG" id="KOG0027">
    <property type="taxonomic scope" value="Eukaryota"/>
</dbReference>
<evidence type="ECO:0000313" key="4">
    <source>
        <dbReference type="EMBL" id="EXC24980.1"/>
    </source>
</evidence>
<dbReference type="Gene3D" id="1.10.238.10">
    <property type="entry name" value="EF-hand"/>
    <property type="match status" value="1"/>
</dbReference>
<protein>
    <recommendedName>
        <fullName evidence="3">EF-hand domain-containing protein</fullName>
    </recommendedName>
</protein>
<evidence type="ECO:0000313" key="5">
    <source>
        <dbReference type="Proteomes" id="UP000030645"/>
    </source>
</evidence>
<dbReference type="STRING" id="981085.W9S3W8"/>
<dbReference type="InterPro" id="IPR050145">
    <property type="entry name" value="Centrin_CML-like"/>
</dbReference>
<dbReference type="PROSITE" id="PS00018">
    <property type="entry name" value="EF_HAND_1"/>
    <property type="match status" value="3"/>
</dbReference>
<evidence type="ECO:0000256" key="2">
    <source>
        <dbReference type="ARBA" id="ARBA00022837"/>
    </source>
</evidence>
<dbReference type="SMART" id="SM00054">
    <property type="entry name" value="EFh"/>
    <property type="match status" value="3"/>
</dbReference>
<feature type="domain" description="EF-hand" evidence="3">
    <location>
        <begin position="91"/>
        <end position="126"/>
    </location>
</feature>
<dbReference type="AlphaFoldDB" id="W9S3W8"/>
<organism evidence="4 5">
    <name type="scientific">Morus notabilis</name>
    <dbReference type="NCBI Taxonomy" id="981085"/>
    <lineage>
        <taxon>Eukaryota</taxon>
        <taxon>Viridiplantae</taxon>
        <taxon>Streptophyta</taxon>
        <taxon>Embryophyta</taxon>
        <taxon>Tracheophyta</taxon>
        <taxon>Spermatophyta</taxon>
        <taxon>Magnoliopsida</taxon>
        <taxon>eudicotyledons</taxon>
        <taxon>Gunneridae</taxon>
        <taxon>Pentapetalae</taxon>
        <taxon>rosids</taxon>
        <taxon>fabids</taxon>
        <taxon>Rosales</taxon>
        <taxon>Moraceae</taxon>
        <taxon>Moreae</taxon>
        <taxon>Morus</taxon>
    </lineage>
</organism>
<dbReference type="InterPro" id="IPR002048">
    <property type="entry name" value="EF_hand_dom"/>
</dbReference>
<name>W9S3W8_9ROSA</name>
<proteinExistence type="predicted"/>
<dbReference type="Pfam" id="PF00036">
    <property type="entry name" value="EF-hand_1"/>
    <property type="match status" value="1"/>
</dbReference>
<dbReference type="SUPFAM" id="SSF47473">
    <property type="entry name" value="EF-hand"/>
    <property type="match status" value="1"/>
</dbReference>
<dbReference type="KEGG" id="mnt:21392608"/>
<keyword evidence="2" id="KW-0106">Calcium</keyword>
<reference evidence="5" key="1">
    <citation type="submission" date="2013-01" db="EMBL/GenBank/DDBJ databases">
        <title>Draft Genome Sequence of a Mulberry Tree, Morus notabilis C.K. Schneid.</title>
        <authorList>
            <person name="He N."/>
            <person name="Zhao S."/>
        </authorList>
    </citation>
    <scope>NUCLEOTIDE SEQUENCE</scope>
</reference>
<dbReference type="OrthoDB" id="26525at2759"/>
<evidence type="ECO:0000256" key="1">
    <source>
        <dbReference type="ARBA" id="ARBA00022737"/>
    </source>
</evidence>
<feature type="domain" description="EF-hand" evidence="3">
    <location>
        <begin position="53"/>
        <end position="88"/>
    </location>
</feature>
<keyword evidence="1" id="KW-0677">Repeat</keyword>
<keyword evidence="5" id="KW-1185">Reference proteome</keyword>
<sequence length="162" mass="17272">MCPSDRTIGSTSSATTSESGFRSAFDVIDVDRDGKISRDDLRAFYSGFSSGGFDESTIGSMIKAADSNKDGFVGYEEFEKVLNGCVGGGSSGGGIMEEAFKVMDKDGDGKLSHEDLKSYMEWAGFWASDEDIKAMIALGGGDEKEGVSYQGLLRILAVDCFD</sequence>
<dbReference type="PANTHER" id="PTHR23050">
    <property type="entry name" value="CALCIUM BINDING PROTEIN"/>
    <property type="match status" value="1"/>
</dbReference>
<dbReference type="InterPro" id="IPR018247">
    <property type="entry name" value="EF_Hand_1_Ca_BS"/>
</dbReference>
<feature type="domain" description="EF-hand" evidence="3">
    <location>
        <begin position="16"/>
        <end position="51"/>
    </location>
</feature>
<dbReference type="Pfam" id="PF13499">
    <property type="entry name" value="EF-hand_7"/>
    <property type="match status" value="1"/>
</dbReference>
<dbReference type="InterPro" id="IPR011992">
    <property type="entry name" value="EF-hand-dom_pair"/>
</dbReference>
<dbReference type="Proteomes" id="UP000030645">
    <property type="component" value="Unassembled WGS sequence"/>
</dbReference>
<dbReference type="CDD" id="cd00051">
    <property type="entry name" value="EFh"/>
    <property type="match status" value="1"/>
</dbReference>
<dbReference type="EMBL" id="KE346039">
    <property type="protein sequence ID" value="EXC24980.1"/>
    <property type="molecule type" value="Genomic_DNA"/>
</dbReference>
<gene>
    <name evidence="4" type="ORF">L484_009269</name>
</gene>
<dbReference type="GO" id="GO:0005509">
    <property type="term" value="F:calcium ion binding"/>
    <property type="evidence" value="ECO:0007669"/>
    <property type="project" value="InterPro"/>
</dbReference>
<evidence type="ECO:0000259" key="3">
    <source>
        <dbReference type="PROSITE" id="PS50222"/>
    </source>
</evidence>
<accession>W9S3W8</accession>
<dbReference type="FunFam" id="1.10.238.10:FF:000178">
    <property type="entry name" value="Calmodulin-2 A"/>
    <property type="match status" value="1"/>
</dbReference>